<keyword evidence="4 7" id="KW-0812">Transmembrane</keyword>
<feature type="transmembrane region" description="Helical" evidence="7">
    <location>
        <begin position="311"/>
        <end position="332"/>
    </location>
</feature>
<dbReference type="GO" id="GO:0006493">
    <property type="term" value="P:protein O-linked glycosylation"/>
    <property type="evidence" value="ECO:0007669"/>
    <property type="project" value="InterPro"/>
</dbReference>
<evidence type="ECO:0000256" key="1">
    <source>
        <dbReference type="ARBA" id="ARBA00004127"/>
    </source>
</evidence>
<dbReference type="OrthoDB" id="7826530at2"/>
<feature type="transmembrane region" description="Helical" evidence="7">
    <location>
        <begin position="90"/>
        <end position="112"/>
    </location>
</feature>
<evidence type="ECO:0000259" key="8">
    <source>
        <dbReference type="Pfam" id="PF02366"/>
    </source>
</evidence>
<keyword evidence="6 7" id="KW-0472">Membrane</keyword>
<proteinExistence type="predicted"/>
<dbReference type="Pfam" id="PF02366">
    <property type="entry name" value="PMT"/>
    <property type="match status" value="1"/>
</dbReference>
<evidence type="ECO:0000313" key="9">
    <source>
        <dbReference type="EMBL" id="CUH50772.1"/>
    </source>
</evidence>
<dbReference type="GO" id="GO:0016020">
    <property type="term" value="C:membrane"/>
    <property type="evidence" value="ECO:0007669"/>
    <property type="project" value="InterPro"/>
</dbReference>
<sequence>MQRFLLLLLFLAAFLPRALGADVGYFFGDERINDAAKVLTGQLVPGQHFYPPLLNYLNAIAFVAMYVIGLPLGWWEGLSDFRAQYFSDPTVFYVTARLVVAALGATLAPIAYLLARHFGLSTLHSVSVGAIAALFPLAVHLSHFAKGDIPLGAATALCFLAVAYRVTQGNGQKEWQQDAAVGLSFALAMSFKQSAIFGLLPLSIGMFVLLAQRQSSKTALRSYGRAVLIFVPAWSILNIGILLDFQRFLEFQGIQSAMSVSQKGGTWAGISQMLGTLLAPQYGIGWILGIAAILGGILVRLETCQIKDKPLWRILWISSAIGAVTIAALTGTRQPTQLFIAPFGELLILGAILLAGFAQSAKRQAALLGKVSLATTLLGFAIYMVHPIAQAMRTPLADTIDVYLAQTHADDRVVTMMRTKAKQSPAARDWEDARLQRLAAKYNVALPEVAPESRAAGTSEQAIFWVPLPQAMYGLEDVTEGEETYTVQAHTWPLQPEEWQLQYWTQQGFTVFVLSDVAYHLEQRPSEVVSQFFEEIVTSCQIERSFPPAKPMYLEYLTEIYVCT</sequence>
<dbReference type="GO" id="GO:0012505">
    <property type="term" value="C:endomembrane system"/>
    <property type="evidence" value="ECO:0007669"/>
    <property type="project" value="UniProtKB-SubCell"/>
</dbReference>
<feature type="transmembrane region" description="Helical" evidence="7">
    <location>
        <begin position="223"/>
        <end position="243"/>
    </location>
</feature>
<keyword evidence="3 9" id="KW-0808">Transferase</keyword>
<evidence type="ECO:0000256" key="2">
    <source>
        <dbReference type="ARBA" id="ARBA00022676"/>
    </source>
</evidence>
<dbReference type="GO" id="GO:0000030">
    <property type="term" value="F:mannosyltransferase activity"/>
    <property type="evidence" value="ECO:0007669"/>
    <property type="project" value="InterPro"/>
</dbReference>
<dbReference type="Proteomes" id="UP000054823">
    <property type="component" value="Unassembled WGS sequence"/>
</dbReference>
<feature type="transmembrane region" description="Helical" evidence="7">
    <location>
        <begin position="338"/>
        <end position="358"/>
    </location>
</feature>
<evidence type="ECO:0000256" key="3">
    <source>
        <dbReference type="ARBA" id="ARBA00022679"/>
    </source>
</evidence>
<protein>
    <submittedName>
        <fullName evidence="9">Dolichyl-phosphate-mannose-protein mannosyltransferase</fullName>
    </submittedName>
</protein>
<keyword evidence="5 7" id="KW-1133">Transmembrane helix</keyword>
<gene>
    <name evidence="9" type="ORF">SHM7688_00201</name>
</gene>
<name>A0A0N7LRG7_9RHOB</name>
<feature type="transmembrane region" description="Helical" evidence="7">
    <location>
        <begin position="56"/>
        <end position="78"/>
    </location>
</feature>
<dbReference type="STRING" id="321267.SHM7688_00201"/>
<feature type="transmembrane region" description="Helical" evidence="7">
    <location>
        <begin position="282"/>
        <end position="299"/>
    </location>
</feature>
<dbReference type="AlphaFoldDB" id="A0A0N7LRG7"/>
<evidence type="ECO:0000256" key="4">
    <source>
        <dbReference type="ARBA" id="ARBA00022692"/>
    </source>
</evidence>
<evidence type="ECO:0000256" key="7">
    <source>
        <dbReference type="SAM" id="Phobius"/>
    </source>
</evidence>
<reference evidence="9 10" key="1">
    <citation type="submission" date="2015-09" db="EMBL/GenBank/DDBJ databases">
        <authorList>
            <consortium name="Swine Surveillance"/>
        </authorList>
    </citation>
    <scope>NUCLEOTIDE SEQUENCE [LARGE SCALE GENOMIC DNA]</scope>
    <source>
        <strain evidence="9 10">CECT 7688</strain>
    </source>
</reference>
<evidence type="ECO:0000256" key="5">
    <source>
        <dbReference type="ARBA" id="ARBA00022989"/>
    </source>
</evidence>
<evidence type="ECO:0000313" key="10">
    <source>
        <dbReference type="Proteomes" id="UP000054823"/>
    </source>
</evidence>
<comment type="subcellular location">
    <subcellularLocation>
        <location evidence="1">Endomembrane system</location>
        <topology evidence="1">Multi-pass membrane protein</topology>
    </subcellularLocation>
</comment>
<keyword evidence="10" id="KW-1185">Reference proteome</keyword>
<feature type="transmembrane region" description="Helical" evidence="7">
    <location>
        <begin position="118"/>
        <end position="137"/>
    </location>
</feature>
<feature type="transmembrane region" description="Helical" evidence="7">
    <location>
        <begin position="365"/>
        <end position="385"/>
    </location>
</feature>
<accession>A0A0N7LRG7</accession>
<dbReference type="EMBL" id="CYPW01000002">
    <property type="protein sequence ID" value="CUH50772.1"/>
    <property type="molecule type" value="Genomic_DNA"/>
</dbReference>
<dbReference type="InterPro" id="IPR003342">
    <property type="entry name" value="ArnT-like_N"/>
</dbReference>
<organism evidence="9 10">
    <name type="scientific">Shimia marina</name>
    <dbReference type="NCBI Taxonomy" id="321267"/>
    <lineage>
        <taxon>Bacteria</taxon>
        <taxon>Pseudomonadati</taxon>
        <taxon>Pseudomonadota</taxon>
        <taxon>Alphaproteobacteria</taxon>
        <taxon>Rhodobacterales</taxon>
        <taxon>Roseobacteraceae</taxon>
    </lineage>
</organism>
<keyword evidence="2 9" id="KW-0328">Glycosyltransferase</keyword>
<feature type="domain" description="ArnT-like N-terminal" evidence="8">
    <location>
        <begin position="69"/>
        <end position="239"/>
    </location>
</feature>
<evidence type="ECO:0000256" key="6">
    <source>
        <dbReference type="ARBA" id="ARBA00023136"/>
    </source>
</evidence>
<feature type="transmembrane region" description="Helical" evidence="7">
    <location>
        <begin position="187"/>
        <end position="211"/>
    </location>
</feature>